<accession>G7KXM6</accession>
<organism evidence="1 3">
    <name type="scientific">Medicago truncatula</name>
    <name type="common">Barrel medic</name>
    <name type="synonym">Medicago tribuloides</name>
    <dbReference type="NCBI Taxonomy" id="3880"/>
    <lineage>
        <taxon>Eukaryota</taxon>
        <taxon>Viridiplantae</taxon>
        <taxon>Streptophyta</taxon>
        <taxon>Embryophyta</taxon>
        <taxon>Tracheophyta</taxon>
        <taxon>Spermatophyta</taxon>
        <taxon>Magnoliopsida</taxon>
        <taxon>eudicotyledons</taxon>
        <taxon>Gunneridae</taxon>
        <taxon>Pentapetalae</taxon>
        <taxon>rosids</taxon>
        <taxon>fabids</taxon>
        <taxon>Fabales</taxon>
        <taxon>Fabaceae</taxon>
        <taxon>Papilionoideae</taxon>
        <taxon>50 kb inversion clade</taxon>
        <taxon>NPAAA clade</taxon>
        <taxon>Hologalegina</taxon>
        <taxon>IRL clade</taxon>
        <taxon>Trifolieae</taxon>
        <taxon>Medicago</taxon>
    </lineage>
</organism>
<proteinExistence type="predicted"/>
<dbReference type="EnsemblPlants" id="AES82465">
    <property type="protein sequence ID" value="AES82465"/>
    <property type="gene ID" value="MTR_7g113070"/>
</dbReference>
<gene>
    <name evidence="1" type="ordered locus">MTR_7g113070</name>
</gene>
<dbReference type="EMBL" id="CM001223">
    <property type="protein sequence ID" value="AES82465.1"/>
    <property type="molecule type" value="Genomic_DNA"/>
</dbReference>
<reference evidence="1 3" key="1">
    <citation type="journal article" date="2011" name="Nature">
        <title>The Medicago genome provides insight into the evolution of rhizobial symbioses.</title>
        <authorList>
            <person name="Young N.D."/>
            <person name="Debelle F."/>
            <person name="Oldroyd G.E."/>
            <person name="Geurts R."/>
            <person name="Cannon S.B."/>
            <person name="Udvardi M.K."/>
            <person name="Benedito V.A."/>
            <person name="Mayer K.F."/>
            <person name="Gouzy J."/>
            <person name="Schoof H."/>
            <person name="Van de Peer Y."/>
            <person name="Proost S."/>
            <person name="Cook D.R."/>
            <person name="Meyers B.C."/>
            <person name="Spannagl M."/>
            <person name="Cheung F."/>
            <person name="De Mita S."/>
            <person name="Krishnakumar V."/>
            <person name="Gundlach H."/>
            <person name="Zhou S."/>
            <person name="Mudge J."/>
            <person name="Bharti A.K."/>
            <person name="Murray J.D."/>
            <person name="Naoumkina M.A."/>
            <person name="Rosen B."/>
            <person name="Silverstein K.A."/>
            <person name="Tang H."/>
            <person name="Rombauts S."/>
            <person name="Zhao P.X."/>
            <person name="Zhou P."/>
            <person name="Barbe V."/>
            <person name="Bardou P."/>
            <person name="Bechner M."/>
            <person name="Bellec A."/>
            <person name="Berger A."/>
            <person name="Berges H."/>
            <person name="Bidwell S."/>
            <person name="Bisseling T."/>
            <person name="Choisne N."/>
            <person name="Couloux A."/>
            <person name="Denny R."/>
            <person name="Deshpande S."/>
            <person name="Dai X."/>
            <person name="Doyle J.J."/>
            <person name="Dudez A.M."/>
            <person name="Farmer A.D."/>
            <person name="Fouteau S."/>
            <person name="Franken C."/>
            <person name="Gibelin C."/>
            <person name="Gish J."/>
            <person name="Goldstein S."/>
            <person name="Gonzalez A.J."/>
            <person name="Green P.J."/>
            <person name="Hallab A."/>
            <person name="Hartog M."/>
            <person name="Hua A."/>
            <person name="Humphray S.J."/>
            <person name="Jeong D.H."/>
            <person name="Jing Y."/>
            <person name="Jocker A."/>
            <person name="Kenton S.M."/>
            <person name="Kim D.J."/>
            <person name="Klee K."/>
            <person name="Lai H."/>
            <person name="Lang C."/>
            <person name="Lin S."/>
            <person name="Macmil S.L."/>
            <person name="Magdelenat G."/>
            <person name="Matthews L."/>
            <person name="McCorrison J."/>
            <person name="Monaghan E.L."/>
            <person name="Mun J.H."/>
            <person name="Najar F.Z."/>
            <person name="Nicholson C."/>
            <person name="Noirot C."/>
            <person name="O'Bleness M."/>
            <person name="Paule C.R."/>
            <person name="Poulain J."/>
            <person name="Prion F."/>
            <person name="Qin B."/>
            <person name="Qu C."/>
            <person name="Retzel E.F."/>
            <person name="Riddle C."/>
            <person name="Sallet E."/>
            <person name="Samain S."/>
            <person name="Samson N."/>
            <person name="Sanders I."/>
            <person name="Saurat O."/>
            <person name="Scarpelli C."/>
            <person name="Schiex T."/>
            <person name="Segurens B."/>
            <person name="Severin A.J."/>
            <person name="Sherrier D.J."/>
            <person name="Shi R."/>
            <person name="Sims S."/>
            <person name="Singer S.R."/>
            <person name="Sinharoy S."/>
            <person name="Sterck L."/>
            <person name="Viollet A."/>
            <person name="Wang B.B."/>
            <person name="Wang K."/>
            <person name="Wang M."/>
            <person name="Wang X."/>
            <person name="Warfsmann J."/>
            <person name="Weissenbach J."/>
            <person name="White D.D."/>
            <person name="White J.D."/>
            <person name="Wiley G.B."/>
            <person name="Wincker P."/>
            <person name="Xing Y."/>
            <person name="Yang L."/>
            <person name="Yao Z."/>
            <person name="Ying F."/>
            <person name="Zhai J."/>
            <person name="Zhou L."/>
            <person name="Zuber A."/>
            <person name="Denarie J."/>
            <person name="Dixon R.A."/>
            <person name="May G.D."/>
            <person name="Schwartz D.C."/>
            <person name="Rogers J."/>
            <person name="Quetier F."/>
            <person name="Town C.D."/>
            <person name="Roe B.A."/>
        </authorList>
    </citation>
    <scope>NUCLEOTIDE SEQUENCE [LARGE SCALE GENOMIC DNA]</scope>
    <source>
        <strain evidence="1">A17</strain>
        <strain evidence="2 3">cv. Jemalong A17</strain>
    </source>
</reference>
<dbReference type="PaxDb" id="3880-AES82465"/>
<evidence type="ECO:0000313" key="1">
    <source>
        <dbReference type="EMBL" id="AES82465.1"/>
    </source>
</evidence>
<dbReference type="AlphaFoldDB" id="G7KXM6"/>
<reference evidence="1 3" key="2">
    <citation type="journal article" date="2014" name="BMC Genomics">
        <title>An improved genome release (version Mt4.0) for the model legume Medicago truncatula.</title>
        <authorList>
            <person name="Tang H."/>
            <person name="Krishnakumar V."/>
            <person name="Bidwell S."/>
            <person name="Rosen B."/>
            <person name="Chan A."/>
            <person name="Zhou S."/>
            <person name="Gentzbittel L."/>
            <person name="Childs K.L."/>
            <person name="Yandell M."/>
            <person name="Gundlach H."/>
            <person name="Mayer K.F."/>
            <person name="Schwartz D.C."/>
            <person name="Town C.D."/>
        </authorList>
    </citation>
    <scope>GENOME REANNOTATION</scope>
    <source>
        <strain evidence="2 3">cv. Jemalong A17</strain>
    </source>
</reference>
<sequence>MSPTINRWDSIGHGDGTPYINVELKVDDLVKFPYLPTKYVFGLAVVKIDFDRIEFERIDFG</sequence>
<evidence type="ECO:0000313" key="3">
    <source>
        <dbReference type="Proteomes" id="UP000002051"/>
    </source>
</evidence>
<protein>
    <submittedName>
        <fullName evidence="1 2">Uncharacterized protein</fullName>
    </submittedName>
</protein>
<name>G7KXM6_MEDTR</name>
<dbReference type="HOGENOM" id="CLU_2926139_0_0_1"/>
<dbReference type="Proteomes" id="UP000002051">
    <property type="component" value="Unassembled WGS sequence"/>
</dbReference>
<keyword evidence="3" id="KW-1185">Reference proteome</keyword>
<evidence type="ECO:0000313" key="2">
    <source>
        <dbReference type="EnsemblPlants" id="AES82465"/>
    </source>
</evidence>
<reference evidence="2" key="3">
    <citation type="submission" date="2015-04" db="UniProtKB">
        <authorList>
            <consortium name="EnsemblPlants"/>
        </authorList>
    </citation>
    <scope>IDENTIFICATION</scope>
    <source>
        <strain evidence="2">cv. Jemalong A17</strain>
    </source>
</reference>